<name>A0A221SZ01_9DEIO</name>
<dbReference type="AlphaFoldDB" id="A0A221SZ01"/>
<organism evidence="2 3">
    <name type="scientific">Deinococcus ficus</name>
    <dbReference type="NCBI Taxonomy" id="317577"/>
    <lineage>
        <taxon>Bacteria</taxon>
        <taxon>Thermotogati</taxon>
        <taxon>Deinococcota</taxon>
        <taxon>Deinococci</taxon>
        <taxon>Deinococcales</taxon>
        <taxon>Deinococcaceae</taxon>
        <taxon>Deinococcus</taxon>
    </lineage>
</organism>
<dbReference type="EMBL" id="CP021081">
    <property type="protein sequence ID" value="ASN81841.1"/>
    <property type="molecule type" value="Genomic_DNA"/>
</dbReference>
<feature type="compositionally biased region" description="Basic and acidic residues" evidence="1">
    <location>
        <begin position="37"/>
        <end position="49"/>
    </location>
</feature>
<protein>
    <submittedName>
        <fullName evidence="2">Uncharacterized protein</fullName>
    </submittedName>
</protein>
<gene>
    <name evidence="2" type="ORF">DFI_13310</name>
</gene>
<feature type="compositionally biased region" description="Low complexity" evidence="1">
    <location>
        <begin position="7"/>
        <end position="17"/>
    </location>
</feature>
<evidence type="ECO:0000313" key="3">
    <source>
        <dbReference type="Proteomes" id="UP000259030"/>
    </source>
</evidence>
<proteinExistence type="predicted"/>
<dbReference type="KEGG" id="dfc:DFI_13310"/>
<dbReference type="Proteomes" id="UP000259030">
    <property type="component" value="Chromosome"/>
</dbReference>
<feature type="region of interest" description="Disordered" evidence="1">
    <location>
        <begin position="1"/>
        <end position="69"/>
    </location>
</feature>
<dbReference type="STRING" id="317577.GCA_000419625_01260"/>
<evidence type="ECO:0000313" key="2">
    <source>
        <dbReference type="EMBL" id="ASN81841.1"/>
    </source>
</evidence>
<accession>A0A221SZ01</accession>
<dbReference type="RefSeq" id="WP_027464192.1">
    <property type="nucleotide sequence ID" value="NZ_BNAK01000003.1"/>
</dbReference>
<evidence type="ECO:0000256" key="1">
    <source>
        <dbReference type="SAM" id="MobiDB-lite"/>
    </source>
</evidence>
<sequence>MAEGDNNRTPNDTTNTDRMTDQQAVTNDLNTGPGRGARQEPGAHSEDAVQRNIVSDAEGTREDDNDPTN</sequence>
<reference evidence="2 3" key="1">
    <citation type="submission" date="2017-05" db="EMBL/GenBank/DDBJ databases">
        <title>The complete genome sequence of Deinococcus ficus isolated from the rhizosphere of the Ficus religiosa L. in Taiwan.</title>
        <authorList>
            <person name="Wu K.-M."/>
            <person name="Liao T.-L."/>
            <person name="Liu Y.-M."/>
            <person name="Young C.-C."/>
            <person name="Tsai S.-F."/>
        </authorList>
    </citation>
    <scope>NUCLEOTIDE SEQUENCE [LARGE SCALE GENOMIC DNA]</scope>
    <source>
        <strain evidence="2 3">CC-FR2-10</strain>
    </source>
</reference>
<keyword evidence="3" id="KW-1185">Reference proteome</keyword>